<sequence>MELQGERLELFNEIVNLDTESLEKVKKYIKRIASNRYKISRASKVDDIDIVTDEEIENAMRPFTDEEKIERLMVAETDPVYYTQEEMRKAAASWRNL</sequence>
<comment type="caution">
    <text evidence="1">The sequence shown here is derived from an EMBL/GenBank/DDBJ whole genome shotgun (WGS) entry which is preliminary data.</text>
</comment>
<reference evidence="1 2" key="1">
    <citation type="submission" date="2013-04" db="EMBL/GenBank/DDBJ databases">
        <title>The Genome Sequence of Parabacteroides gordonii DSM 23371.</title>
        <authorList>
            <consortium name="The Broad Institute Genomics Platform"/>
            <person name="Earl A."/>
            <person name="Ward D."/>
            <person name="Feldgarden M."/>
            <person name="Gevers D."/>
            <person name="Martens E."/>
            <person name="Sakamoto M."/>
            <person name="Benno Y."/>
            <person name="Suzuki N."/>
            <person name="Matsunaga N."/>
            <person name="Koshihara K."/>
            <person name="Seki M."/>
            <person name="Komiya H."/>
            <person name="Walker B."/>
            <person name="Young S."/>
            <person name="Zeng Q."/>
            <person name="Gargeya S."/>
            <person name="Fitzgerald M."/>
            <person name="Haas B."/>
            <person name="Abouelleil A."/>
            <person name="Allen A.W."/>
            <person name="Alvarado L."/>
            <person name="Arachchi H.M."/>
            <person name="Berlin A.M."/>
            <person name="Chapman S.B."/>
            <person name="Gainer-Dewar J."/>
            <person name="Goldberg J."/>
            <person name="Griggs A."/>
            <person name="Gujja S."/>
            <person name="Hansen M."/>
            <person name="Howarth C."/>
            <person name="Imamovic A."/>
            <person name="Ireland A."/>
            <person name="Larimer J."/>
            <person name="McCowan C."/>
            <person name="Murphy C."/>
            <person name="Pearson M."/>
            <person name="Poon T.W."/>
            <person name="Priest M."/>
            <person name="Roberts A."/>
            <person name="Saif S."/>
            <person name="Shea T."/>
            <person name="Sisk P."/>
            <person name="Sykes S."/>
            <person name="Wortman J."/>
            <person name="Nusbaum C."/>
            <person name="Birren B."/>
        </authorList>
    </citation>
    <scope>NUCLEOTIDE SEQUENCE [LARGE SCALE GENOMIC DNA]</scope>
    <source>
        <strain evidence="1 2">MS-1</strain>
    </source>
</reference>
<accession>A0A0F5ISI6</accession>
<organism evidence="1 2">
    <name type="scientific">Parabacteroides gordonii MS-1 = DSM 23371</name>
    <dbReference type="NCBI Taxonomy" id="1203610"/>
    <lineage>
        <taxon>Bacteria</taxon>
        <taxon>Pseudomonadati</taxon>
        <taxon>Bacteroidota</taxon>
        <taxon>Bacteroidia</taxon>
        <taxon>Bacteroidales</taxon>
        <taxon>Tannerellaceae</taxon>
        <taxon>Parabacteroides</taxon>
    </lineage>
</organism>
<keyword evidence="2" id="KW-1185">Reference proteome</keyword>
<evidence type="ECO:0000313" key="2">
    <source>
        <dbReference type="Proteomes" id="UP000033035"/>
    </source>
</evidence>
<dbReference type="Proteomes" id="UP000033035">
    <property type="component" value="Unassembled WGS sequence"/>
</dbReference>
<dbReference type="STRING" id="1203610.HMPREF1536_04675"/>
<protein>
    <submittedName>
        <fullName evidence="1">Uncharacterized protein</fullName>
    </submittedName>
</protein>
<dbReference type="HOGENOM" id="CLU_2344112_0_0_10"/>
<dbReference type="EMBL" id="AQHW01000026">
    <property type="protein sequence ID" value="KKB48514.1"/>
    <property type="molecule type" value="Genomic_DNA"/>
</dbReference>
<proteinExistence type="predicted"/>
<gene>
    <name evidence="1" type="ORF">HMPREF1536_04675</name>
</gene>
<dbReference type="AlphaFoldDB" id="A0A0F5ISI6"/>
<evidence type="ECO:0000313" key="1">
    <source>
        <dbReference type="EMBL" id="KKB48514.1"/>
    </source>
</evidence>
<dbReference type="PATRIC" id="fig|1203610.3.peg.4766"/>
<name>A0A0F5ISI6_9BACT</name>